<dbReference type="GO" id="GO:0005737">
    <property type="term" value="C:cytoplasm"/>
    <property type="evidence" value="ECO:0007669"/>
    <property type="project" value="TreeGrafter"/>
</dbReference>
<evidence type="ECO:0000313" key="3">
    <source>
        <dbReference type="EMBL" id="ADE55602.1"/>
    </source>
</evidence>
<feature type="transmembrane region" description="Helical" evidence="2">
    <location>
        <begin position="338"/>
        <end position="361"/>
    </location>
</feature>
<dbReference type="GO" id="GO:0031293">
    <property type="term" value="P:membrane protein intracellular domain proteolysis"/>
    <property type="evidence" value="ECO:0007669"/>
    <property type="project" value="TreeGrafter"/>
</dbReference>
<feature type="transmembrane region" description="Helical" evidence="2">
    <location>
        <begin position="139"/>
        <end position="160"/>
    </location>
</feature>
<feature type="transmembrane region" description="Helical" evidence="2">
    <location>
        <begin position="204"/>
        <end position="224"/>
    </location>
</feature>
<evidence type="ECO:0000256" key="2">
    <source>
        <dbReference type="SAM" id="Phobius"/>
    </source>
</evidence>
<keyword evidence="2" id="KW-0472">Membrane</keyword>
<dbReference type="EMBL" id="CP001998">
    <property type="protein sequence ID" value="ADE55602.1"/>
    <property type="molecule type" value="Genomic_DNA"/>
</dbReference>
<dbReference type="PANTHER" id="PTHR13325:SF3">
    <property type="entry name" value="MEMBRANE-BOUND TRANSCRIPTION FACTOR SITE-2 PROTEASE"/>
    <property type="match status" value="1"/>
</dbReference>
<accession>D5EP92</accession>
<dbReference type="PANTHER" id="PTHR13325">
    <property type="entry name" value="PROTEASE M50 MEMBRANE-BOUND TRANSCRIPTION FACTOR SITE 2 PROTEASE"/>
    <property type="match status" value="1"/>
</dbReference>
<keyword evidence="2" id="KW-0812">Transmembrane</keyword>
<dbReference type="OrthoDB" id="9800627at2"/>
<feature type="transmembrane region" description="Helical" evidence="2">
    <location>
        <begin position="239"/>
        <end position="261"/>
    </location>
</feature>
<proteinExistence type="predicted"/>
<dbReference type="eggNOG" id="COG1994">
    <property type="taxonomic scope" value="Bacteria"/>
</dbReference>
<feature type="transmembrane region" description="Helical" evidence="2">
    <location>
        <begin position="367"/>
        <end position="384"/>
    </location>
</feature>
<dbReference type="Gene3D" id="2.40.50.100">
    <property type="match status" value="1"/>
</dbReference>
<protein>
    <submittedName>
        <fullName evidence="3">Secretion protein HlyD family protein</fullName>
    </submittedName>
</protein>
<dbReference type="HOGENOM" id="CLU_019354_0_0_0"/>
<feature type="coiled-coil region" evidence="1">
    <location>
        <begin position="470"/>
        <end position="497"/>
    </location>
</feature>
<gene>
    <name evidence="3" type="ordered locus">Caka_2586</name>
</gene>
<keyword evidence="4" id="KW-1185">Reference proteome</keyword>
<name>D5EP92_CORAD</name>
<evidence type="ECO:0000313" key="4">
    <source>
        <dbReference type="Proteomes" id="UP000000925"/>
    </source>
</evidence>
<feature type="transmembrane region" description="Helical" evidence="2">
    <location>
        <begin position="405"/>
        <end position="423"/>
    </location>
</feature>
<organism evidence="3 4">
    <name type="scientific">Coraliomargarita akajimensis (strain DSM 45221 / IAM 15411 / JCM 23193 / KCTC 12865 / 04OKA010-24)</name>
    <dbReference type="NCBI Taxonomy" id="583355"/>
    <lineage>
        <taxon>Bacteria</taxon>
        <taxon>Pseudomonadati</taxon>
        <taxon>Verrucomicrobiota</taxon>
        <taxon>Opitutia</taxon>
        <taxon>Puniceicoccales</taxon>
        <taxon>Coraliomargaritaceae</taxon>
        <taxon>Coraliomargarita</taxon>
    </lineage>
</organism>
<keyword evidence="2" id="KW-1133">Transmembrane helix</keyword>
<keyword evidence="1" id="KW-0175">Coiled coil</keyword>
<dbReference type="AlphaFoldDB" id="D5EP92"/>
<dbReference type="eggNOG" id="COG0845">
    <property type="taxonomic scope" value="Bacteria"/>
</dbReference>
<dbReference type="GO" id="GO:0004222">
    <property type="term" value="F:metalloendopeptidase activity"/>
    <property type="evidence" value="ECO:0007669"/>
    <property type="project" value="InterPro"/>
</dbReference>
<dbReference type="GO" id="GO:0016020">
    <property type="term" value="C:membrane"/>
    <property type="evidence" value="ECO:0007669"/>
    <property type="project" value="InterPro"/>
</dbReference>
<dbReference type="KEGG" id="caa:Caka_2586"/>
<sequence>MNPMSLPERPQLRRSCQIERRSFRDGPAWVLEERTTGSFFRLGESEGRFVQELDGTQDLEQLIARYALLTDGTGLSREAVVQLMQLLQSNQLLEETELRSLAPNAESGLQRGINPLFLKWRIGIADPFFEFLNPLIQRLLRSWIILPLGCLIAYALFLVANDWERFLAGGKGVLSVGNAAGLLVAFVLLKCVHELAHGILCKRFGGYVGEYGILFVLFMPLTYVDGSSSWRFTKVWERALVSAGGMLAELVVASIAVIVWAHTSAGYINSQAHTIVFYATLATALFNANPLLRFDGYYILSDLLRMPNLYQRGGHAWSKIWGRLLLGIRTPGKVAPFLAVYGAACMVWRCLILATICLAAVALFHGVGAVLAVLTLVASFTPVVKRTRKAIAGLEQSGDWPRVRLRAVLSCLLVLGLTSIPLARNASFPGVVRMADEQEVRVDCPGFVREVHVTDGDWVEAGQLLVVLENPEALQRLRQLRLNLQEARLLAQRQQAAGDLYMKASTSQRIAQLSEEVAEVASYVDSLDIRAERSGRVALGRLQDRIGSYVETGFNLMQIGEVQGWHTLVAIPESQAEQVAVRDGEVVSLLLVGRSHQVRGEILSMTADANARIIYPELTALGSGPLDVLNVNSGERQQSYGQMVEPCFYMTVRIADDLDLDYRSGERAYARIGVGVKRPLFVHVYHYLANWVDSVLLA</sequence>
<dbReference type="Proteomes" id="UP000000925">
    <property type="component" value="Chromosome"/>
</dbReference>
<evidence type="ECO:0000256" key="1">
    <source>
        <dbReference type="SAM" id="Coils"/>
    </source>
</evidence>
<feature type="transmembrane region" description="Helical" evidence="2">
    <location>
        <begin position="172"/>
        <end position="192"/>
    </location>
</feature>
<reference evidence="3 4" key="1">
    <citation type="journal article" date="2010" name="Stand. Genomic Sci.">
        <title>Complete genome sequence of Coraliomargarita akajimensis type strain (04OKA010-24).</title>
        <authorList>
            <person name="Mavromatis K."/>
            <person name="Abt B."/>
            <person name="Brambilla E."/>
            <person name="Lapidus A."/>
            <person name="Copeland A."/>
            <person name="Deshpande S."/>
            <person name="Nolan M."/>
            <person name="Lucas S."/>
            <person name="Tice H."/>
            <person name="Cheng J.F."/>
            <person name="Han C."/>
            <person name="Detter J.C."/>
            <person name="Woyke T."/>
            <person name="Goodwin L."/>
            <person name="Pitluck S."/>
            <person name="Held B."/>
            <person name="Brettin T."/>
            <person name="Tapia R."/>
            <person name="Ivanova N."/>
            <person name="Mikhailova N."/>
            <person name="Pati A."/>
            <person name="Liolios K."/>
            <person name="Chen A."/>
            <person name="Palaniappan K."/>
            <person name="Land M."/>
            <person name="Hauser L."/>
            <person name="Chang Y.J."/>
            <person name="Jeffries C.D."/>
            <person name="Rohde M."/>
            <person name="Goker M."/>
            <person name="Bristow J."/>
            <person name="Eisen J.A."/>
            <person name="Markowitz V."/>
            <person name="Hugenholtz P."/>
            <person name="Klenk H.P."/>
            <person name="Kyrpides N.C."/>
        </authorList>
    </citation>
    <scope>NUCLEOTIDE SEQUENCE [LARGE SCALE GENOMIC DNA]</scope>
    <source>
        <strain evidence="4">DSM 45221 / IAM 15411 / JCM 23193 / KCTC 12865</strain>
    </source>
</reference>
<dbReference type="STRING" id="583355.Caka_2586"/>
<dbReference type="InterPro" id="IPR001193">
    <property type="entry name" value="MBTPS2"/>
</dbReference>
<dbReference type="SUPFAM" id="SSF111369">
    <property type="entry name" value="HlyD-like secretion proteins"/>
    <property type="match status" value="1"/>
</dbReference>